<evidence type="ECO:0000313" key="5">
    <source>
        <dbReference type="Proteomes" id="UP000187013"/>
    </source>
</evidence>
<feature type="domain" description="NADP-dependent oxidoreductase" evidence="3">
    <location>
        <begin position="85"/>
        <end position="371"/>
    </location>
</feature>
<dbReference type="Pfam" id="PF00248">
    <property type="entry name" value="Aldo_ket_red"/>
    <property type="match status" value="1"/>
</dbReference>
<dbReference type="FunFam" id="3.20.20.100:FF:000007">
    <property type="entry name" value="NAD(P)H-dependent D-xylose reductase xyl1"/>
    <property type="match status" value="1"/>
</dbReference>
<dbReference type="GO" id="GO:0016616">
    <property type="term" value="F:oxidoreductase activity, acting on the CH-OH group of donors, NAD or NADP as acceptor"/>
    <property type="evidence" value="ECO:0007669"/>
    <property type="project" value="UniProtKB-ARBA"/>
</dbReference>
<keyword evidence="2" id="KW-0560">Oxidoreductase</keyword>
<dbReference type="PROSITE" id="PS00062">
    <property type="entry name" value="ALDOKETO_REDUCTASE_2"/>
    <property type="match status" value="1"/>
</dbReference>
<dbReference type="OrthoDB" id="416253at2759"/>
<dbReference type="Gene3D" id="3.20.20.100">
    <property type="entry name" value="NADP-dependent oxidoreductase domain"/>
    <property type="match status" value="1"/>
</dbReference>
<dbReference type="AlphaFoldDB" id="A0A1Q3A7S0"/>
<dbReference type="InterPro" id="IPR020471">
    <property type="entry name" value="AKR"/>
</dbReference>
<comment type="caution">
    <text evidence="4">The sequence shown here is derived from an EMBL/GenBank/DDBJ whole genome shotgun (WGS) entry which is preliminary data.</text>
</comment>
<evidence type="ECO:0000256" key="1">
    <source>
        <dbReference type="ARBA" id="ARBA00007905"/>
    </source>
</evidence>
<evidence type="ECO:0000313" key="4">
    <source>
        <dbReference type="EMBL" id="GAV51711.1"/>
    </source>
</evidence>
<accession>A0A1Q3A7S0</accession>
<organism evidence="4 5">
    <name type="scientific">Zygosaccharomyces rouxii</name>
    <dbReference type="NCBI Taxonomy" id="4956"/>
    <lineage>
        <taxon>Eukaryota</taxon>
        <taxon>Fungi</taxon>
        <taxon>Dikarya</taxon>
        <taxon>Ascomycota</taxon>
        <taxon>Saccharomycotina</taxon>
        <taxon>Saccharomycetes</taxon>
        <taxon>Saccharomycetales</taxon>
        <taxon>Saccharomycetaceae</taxon>
        <taxon>Zygosaccharomyces</taxon>
    </lineage>
</organism>
<sequence length="392" mass="44263">MQSKFEEHLLRIHSVLLSYHHPPYSHSKSINTGTIQGFWYIVRYNTPRSQKKTAKNSLRFTDYNKMASVATLNNGNKMPLVGLGCWKIPNETCAQQIYDAISVGYRVFDGAEDYGNEKEVGEGIRNAIKDGLVKREELCVVSKLWNSYHHPKNVKLALKRTLSDMGLDYLDLFYIHFPIALKPVSFEEKYPPGLYTGEADAKAGVLSEEPVPILDTYRALEECVEEGLIKSIGVSNFSGSLMLDLLRGARIPPAALQIELHPYLTQERYVKWVQSKGVQVVAYSSFGPQSFVDIGSEVAKATPPLFEHAVVKKIADKHGVSTSQVLLRWATQQKIAVIPKSSKKERLRQNLLVDQEVTLTESEIKEISGLNKNLRFNDPFTWSEKTPFPIFD</sequence>
<evidence type="ECO:0000259" key="3">
    <source>
        <dbReference type="Pfam" id="PF00248"/>
    </source>
</evidence>
<dbReference type="InterPro" id="IPR036812">
    <property type="entry name" value="NAD(P)_OxRdtase_dom_sf"/>
</dbReference>
<comment type="similarity">
    <text evidence="1">Belongs to the aldo/keto reductase family.</text>
</comment>
<dbReference type="EMBL" id="BDGX01000032">
    <property type="protein sequence ID" value="GAV51711.1"/>
    <property type="molecule type" value="Genomic_DNA"/>
</dbReference>
<gene>
    <name evidence="4" type="ORF">ZYGR_0AF01820</name>
</gene>
<dbReference type="PANTHER" id="PTHR11732">
    <property type="entry name" value="ALDO/KETO REDUCTASE"/>
    <property type="match status" value="1"/>
</dbReference>
<reference evidence="4 5" key="1">
    <citation type="submission" date="2016-08" db="EMBL/GenBank/DDBJ databases">
        <title>Draft genome sequence of allopolyploid Zygosaccharomyces rouxii.</title>
        <authorList>
            <person name="Watanabe J."/>
            <person name="Uehara K."/>
            <person name="Mogi Y."/>
            <person name="Tsukioka Y."/>
        </authorList>
    </citation>
    <scope>NUCLEOTIDE SEQUENCE [LARGE SCALE GENOMIC DNA]</scope>
    <source>
        <strain evidence="4 5">NBRC 110957</strain>
    </source>
</reference>
<proteinExistence type="inferred from homology"/>
<dbReference type="InterPro" id="IPR023210">
    <property type="entry name" value="NADP_OxRdtase_dom"/>
</dbReference>
<name>A0A1Q3A7S0_ZYGRO</name>
<protein>
    <recommendedName>
        <fullName evidence="3">NADP-dependent oxidoreductase domain-containing protein</fullName>
    </recommendedName>
</protein>
<dbReference type="PRINTS" id="PR00069">
    <property type="entry name" value="ALDKETRDTASE"/>
</dbReference>
<dbReference type="InterPro" id="IPR018170">
    <property type="entry name" value="Aldo/ket_reductase_CS"/>
</dbReference>
<evidence type="ECO:0000256" key="2">
    <source>
        <dbReference type="ARBA" id="ARBA00023002"/>
    </source>
</evidence>
<dbReference type="SUPFAM" id="SSF51430">
    <property type="entry name" value="NAD(P)-linked oxidoreductase"/>
    <property type="match status" value="1"/>
</dbReference>
<dbReference type="Proteomes" id="UP000187013">
    <property type="component" value="Unassembled WGS sequence"/>
</dbReference>